<gene>
    <name evidence="4" type="ORF">QJS04_geneDACA011606</name>
</gene>
<proteinExistence type="predicted"/>
<evidence type="ECO:0000313" key="5">
    <source>
        <dbReference type="Proteomes" id="UP001179952"/>
    </source>
</evidence>
<feature type="region of interest" description="Disordered" evidence="2">
    <location>
        <begin position="1"/>
        <end position="36"/>
    </location>
</feature>
<feature type="coiled-coil region" evidence="1">
    <location>
        <begin position="154"/>
        <end position="234"/>
    </location>
</feature>
<evidence type="ECO:0000256" key="1">
    <source>
        <dbReference type="SAM" id="Coils"/>
    </source>
</evidence>
<dbReference type="PANTHER" id="PTHR35766">
    <property type="entry name" value="OS08G0543600 PROTEIN"/>
    <property type="match status" value="1"/>
</dbReference>
<reference evidence="4" key="1">
    <citation type="journal article" date="2023" name="Nat. Commun.">
        <title>Diploid and tetraploid genomes of Acorus and the evolution of monocots.</title>
        <authorList>
            <person name="Ma L."/>
            <person name="Liu K.W."/>
            <person name="Li Z."/>
            <person name="Hsiao Y.Y."/>
            <person name="Qi Y."/>
            <person name="Fu T."/>
            <person name="Tang G.D."/>
            <person name="Zhang D."/>
            <person name="Sun W.H."/>
            <person name="Liu D.K."/>
            <person name="Li Y."/>
            <person name="Chen G.Z."/>
            <person name="Liu X.D."/>
            <person name="Liao X.Y."/>
            <person name="Jiang Y.T."/>
            <person name="Yu X."/>
            <person name="Hao Y."/>
            <person name="Huang J."/>
            <person name="Zhao X.W."/>
            <person name="Ke S."/>
            <person name="Chen Y.Y."/>
            <person name="Wu W.L."/>
            <person name="Hsu J.L."/>
            <person name="Lin Y.F."/>
            <person name="Huang M.D."/>
            <person name="Li C.Y."/>
            <person name="Huang L."/>
            <person name="Wang Z.W."/>
            <person name="Zhao X."/>
            <person name="Zhong W.Y."/>
            <person name="Peng D.H."/>
            <person name="Ahmad S."/>
            <person name="Lan S."/>
            <person name="Zhang J.S."/>
            <person name="Tsai W.C."/>
            <person name="Van de Peer Y."/>
            <person name="Liu Z.J."/>
        </authorList>
    </citation>
    <scope>NUCLEOTIDE SEQUENCE</scope>
    <source>
        <strain evidence="4">SCP</strain>
    </source>
</reference>
<feature type="compositionally biased region" description="Polar residues" evidence="2">
    <location>
        <begin position="693"/>
        <end position="703"/>
    </location>
</feature>
<feature type="compositionally biased region" description="Polar residues" evidence="2">
    <location>
        <begin position="419"/>
        <end position="432"/>
    </location>
</feature>
<dbReference type="Pfam" id="PF24851">
    <property type="entry name" value="DUF7725"/>
    <property type="match status" value="1"/>
</dbReference>
<feature type="region of interest" description="Disordered" evidence="2">
    <location>
        <begin position="60"/>
        <end position="88"/>
    </location>
</feature>
<dbReference type="InterPro" id="IPR056142">
    <property type="entry name" value="DUF7725"/>
</dbReference>
<feature type="compositionally biased region" description="Basic and acidic residues" evidence="2">
    <location>
        <begin position="74"/>
        <end position="88"/>
    </location>
</feature>
<dbReference type="PANTHER" id="PTHR35766:SF1">
    <property type="entry name" value="OS08G0543600 PROTEIN"/>
    <property type="match status" value="1"/>
</dbReference>
<keyword evidence="5" id="KW-1185">Reference proteome</keyword>
<accession>A0AAV8ZXZ4</accession>
<evidence type="ECO:0000256" key="2">
    <source>
        <dbReference type="SAM" id="MobiDB-lite"/>
    </source>
</evidence>
<reference evidence="4" key="2">
    <citation type="submission" date="2023-06" db="EMBL/GenBank/DDBJ databases">
        <authorList>
            <person name="Ma L."/>
            <person name="Liu K.-W."/>
            <person name="Li Z."/>
            <person name="Hsiao Y.-Y."/>
            <person name="Qi Y."/>
            <person name="Fu T."/>
            <person name="Tang G."/>
            <person name="Zhang D."/>
            <person name="Sun W.-H."/>
            <person name="Liu D.-K."/>
            <person name="Li Y."/>
            <person name="Chen G.-Z."/>
            <person name="Liu X.-D."/>
            <person name="Liao X.-Y."/>
            <person name="Jiang Y.-T."/>
            <person name="Yu X."/>
            <person name="Hao Y."/>
            <person name="Huang J."/>
            <person name="Zhao X.-W."/>
            <person name="Ke S."/>
            <person name="Chen Y.-Y."/>
            <person name="Wu W.-L."/>
            <person name="Hsu J.-L."/>
            <person name="Lin Y.-F."/>
            <person name="Huang M.-D."/>
            <person name="Li C.-Y."/>
            <person name="Huang L."/>
            <person name="Wang Z.-W."/>
            <person name="Zhao X."/>
            <person name="Zhong W.-Y."/>
            <person name="Peng D.-H."/>
            <person name="Ahmad S."/>
            <person name="Lan S."/>
            <person name="Zhang J.-S."/>
            <person name="Tsai W.-C."/>
            <person name="Van De Peer Y."/>
            <person name="Liu Z.-J."/>
        </authorList>
    </citation>
    <scope>NUCLEOTIDE SEQUENCE</scope>
    <source>
        <strain evidence="4">SCP</strain>
        <tissue evidence="4">Leaves</tissue>
    </source>
</reference>
<name>A0AAV8ZXZ4_ACOGR</name>
<organism evidence="4 5">
    <name type="scientific">Acorus gramineus</name>
    <name type="common">Dwarf sweet flag</name>
    <dbReference type="NCBI Taxonomy" id="55184"/>
    <lineage>
        <taxon>Eukaryota</taxon>
        <taxon>Viridiplantae</taxon>
        <taxon>Streptophyta</taxon>
        <taxon>Embryophyta</taxon>
        <taxon>Tracheophyta</taxon>
        <taxon>Spermatophyta</taxon>
        <taxon>Magnoliopsida</taxon>
        <taxon>Liliopsida</taxon>
        <taxon>Acoraceae</taxon>
        <taxon>Acorus</taxon>
    </lineage>
</organism>
<keyword evidence="1" id="KW-0175">Coiled coil</keyword>
<feature type="region of interest" description="Disordered" evidence="2">
    <location>
        <begin position="607"/>
        <end position="633"/>
    </location>
</feature>
<feature type="region of interest" description="Disordered" evidence="2">
    <location>
        <begin position="413"/>
        <end position="432"/>
    </location>
</feature>
<protein>
    <recommendedName>
        <fullName evidence="3">DUF7725 domain-containing protein</fullName>
    </recommendedName>
</protein>
<feature type="compositionally biased region" description="Polar residues" evidence="2">
    <location>
        <begin position="620"/>
        <end position="630"/>
    </location>
</feature>
<sequence>MDSAAVRGGATPPMPSSQSGPRKEWQTVPDNSLRQSNTDVKKPIFFYCLIRVSSSSSLPTPIDTNLLAGPAGAGKDRSIRRENDLRGDPDLLQQQLHEVSGRRGELQQLEIELQARVIARTKILGMQNSYNQQMKEQADATASLKQAWAKEDLLREQNKELATFRRERDNTEAERAQYIKQIHELQEHIREKEGQYLELEEQYAEMEQRYVQTIQQLQLELAEMREKNGTSTENSQITHVNSDEPSSYIQNMGIQFGTSNVNSGVLSNGNTGSVTSVSAIHASIKVGHFQQIPAASSGQLWQSQEAVKRNSLAPTMNQYPTSQIEPSNMPLDSQYDHNLSVCAQQVHSGYLESHNSRQLSSDPLVTGSNNDVKGLRSNAKQYIVPQESQQNTEEISSQFHAMLGLKLPETKSEIETHNKSTSVVSQQESLTSEPQSSAAMNLPFDVQSHAVSLGTESECNTGVTILPEAPISAAQTSNVLISSKGPEPALLEEGSLLACIVRAIPSGSSGQIKISTTLPNRLGKMLSPLHWHDYKKKYGKLDDFVAQHPELFVIEGDFIHLREGAQEIISATAAVAKVAAVAAASVPYSSLLSSVAVTPVAQTHRLKLGPSTDTKPGKTVLSSDSANSAHNGDLYDNQIMRNQQANGVDNNPSKNLLNVKIFNKSKDLQQVNGSSSEVRPGHSSGDAAIGNGARSSPSQNKGPSNGKHGIIFGARQQGR</sequence>
<evidence type="ECO:0000313" key="4">
    <source>
        <dbReference type="EMBL" id="KAK1257433.1"/>
    </source>
</evidence>
<dbReference type="EMBL" id="JAUJYN010000043">
    <property type="protein sequence ID" value="KAK1257433.1"/>
    <property type="molecule type" value="Genomic_DNA"/>
</dbReference>
<feature type="domain" description="DUF7725" evidence="3">
    <location>
        <begin position="490"/>
        <end position="562"/>
    </location>
</feature>
<feature type="region of interest" description="Disordered" evidence="2">
    <location>
        <begin position="669"/>
        <end position="719"/>
    </location>
</feature>
<comment type="caution">
    <text evidence="4">The sequence shown here is derived from an EMBL/GenBank/DDBJ whole genome shotgun (WGS) entry which is preliminary data.</text>
</comment>
<evidence type="ECO:0000259" key="3">
    <source>
        <dbReference type="Pfam" id="PF24851"/>
    </source>
</evidence>
<dbReference type="Proteomes" id="UP001179952">
    <property type="component" value="Unassembled WGS sequence"/>
</dbReference>
<dbReference type="AlphaFoldDB" id="A0AAV8ZXZ4"/>